<organism evidence="2 3">
    <name type="scientific">Paraburkholderia fungorum</name>
    <dbReference type="NCBI Taxonomy" id="134537"/>
    <lineage>
        <taxon>Bacteria</taxon>
        <taxon>Pseudomonadati</taxon>
        <taxon>Pseudomonadota</taxon>
        <taxon>Betaproteobacteria</taxon>
        <taxon>Burkholderiales</taxon>
        <taxon>Burkholderiaceae</taxon>
        <taxon>Paraburkholderia</taxon>
    </lineage>
</organism>
<protein>
    <recommendedName>
        <fullName evidence="1">Minor tail T domain-containing protein</fullName>
    </recommendedName>
</protein>
<dbReference type="EMBL" id="FNKP01000002">
    <property type="protein sequence ID" value="SDR19123.1"/>
    <property type="molecule type" value="Genomic_DNA"/>
</dbReference>
<evidence type="ECO:0000313" key="2">
    <source>
        <dbReference type="EMBL" id="SDR19123.1"/>
    </source>
</evidence>
<dbReference type="AlphaFoldDB" id="A0A1H1H188"/>
<sequence length="101" mass="10912">MSVARCQSEVSSAEFTDWLAYHQVEPFGTQMDDLRAGVVTAAIYNVNRNAEKHPEPFGASDVIPWLGGLSTQSEPEPVLFDDPVAQTAMLRASLFGKAANG</sequence>
<dbReference type="Proteomes" id="UP000183487">
    <property type="component" value="Unassembled WGS sequence"/>
</dbReference>
<gene>
    <name evidence="2" type="ORF">SAMN05443245_3438</name>
</gene>
<keyword evidence="3" id="KW-1185">Reference proteome</keyword>
<dbReference type="Pfam" id="PF06223">
    <property type="entry name" value="Phage_tail_T"/>
    <property type="match status" value="1"/>
</dbReference>
<evidence type="ECO:0000259" key="1">
    <source>
        <dbReference type="Pfam" id="PF06223"/>
    </source>
</evidence>
<evidence type="ECO:0000313" key="3">
    <source>
        <dbReference type="Proteomes" id="UP000183487"/>
    </source>
</evidence>
<name>A0A1H1H188_9BURK</name>
<reference evidence="3" key="1">
    <citation type="submission" date="2016-10" db="EMBL/GenBank/DDBJ databases">
        <authorList>
            <person name="Varghese N."/>
        </authorList>
    </citation>
    <scope>NUCLEOTIDE SEQUENCE [LARGE SCALE GENOMIC DNA]</scope>
    <source>
        <strain evidence="3">GAS106B</strain>
    </source>
</reference>
<feature type="domain" description="Minor tail T" evidence="1">
    <location>
        <begin position="11"/>
        <end position="75"/>
    </location>
</feature>
<dbReference type="RefSeq" id="WP_074766884.1">
    <property type="nucleotide sequence ID" value="NZ_FNKP01000002.1"/>
</dbReference>
<accession>A0A1H1H188</accession>
<dbReference type="OrthoDB" id="8903788at2"/>
<dbReference type="InterPro" id="IPR009350">
    <property type="entry name" value="Phage_tail_T"/>
</dbReference>
<proteinExistence type="predicted"/>